<dbReference type="Pfam" id="PF00664">
    <property type="entry name" value="ABC_membrane"/>
    <property type="match status" value="1"/>
</dbReference>
<reference evidence="10" key="2">
    <citation type="submission" date="2020-09" db="EMBL/GenBank/DDBJ databases">
        <authorList>
            <person name="Sun Q."/>
            <person name="Kim S."/>
        </authorList>
    </citation>
    <scope>NUCLEOTIDE SEQUENCE</scope>
    <source>
        <strain evidence="10">KCTC 12988</strain>
    </source>
</reference>
<dbReference type="InterPro" id="IPR039421">
    <property type="entry name" value="Type_1_exporter"/>
</dbReference>
<dbReference type="SMART" id="SM00382">
    <property type="entry name" value="AAA"/>
    <property type="match status" value="1"/>
</dbReference>
<keyword evidence="11" id="KW-1185">Reference proteome</keyword>
<evidence type="ECO:0000259" key="8">
    <source>
        <dbReference type="PROSITE" id="PS50893"/>
    </source>
</evidence>
<keyword evidence="5 7" id="KW-1133">Transmembrane helix</keyword>
<keyword evidence="2 7" id="KW-0812">Transmembrane</keyword>
<keyword evidence="3" id="KW-0547">Nucleotide-binding</keyword>
<dbReference type="GO" id="GO:0140359">
    <property type="term" value="F:ABC-type transporter activity"/>
    <property type="evidence" value="ECO:0007669"/>
    <property type="project" value="InterPro"/>
</dbReference>
<gene>
    <name evidence="10" type="primary">msbA</name>
    <name evidence="10" type="ORF">GCM10007100_33800</name>
</gene>
<name>A0A918TZ61_9BACT</name>
<accession>A0A918TZ61</accession>
<dbReference type="InterPro" id="IPR003439">
    <property type="entry name" value="ABC_transporter-like_ATP-bd"/>
</dbReference>
<reference evidence="10" key="1">
    <citation type="journal article" date="2014" name="Int. J. Syst. Evol. Microbiol.">
        <title>Complete genome sequence of Corynebacterium casei LMG S-19264T (=DSM 44701T), isolated from a smear-ripened cheese.</title>
        <authorList>
            <consortium name="US DOE Joint Genome Institute (JGI-PGF)"/>
            <person name="Walter F."/>
            <person name="Albersmeier A."/>
            <person name="Kalinowski J."/>
            <person name="Ruckert C."/>
        </authorList>
    </citation>
    <scope>NUCLEOTIDE SEQUENCE</scope>
    <source>
        <strain evidence="10">KCTC 12988</strain>
    </source>
</reference>
<dbReference type="Pfam" id="PF00005">
    <property type="entry name" value="ABC_tran"/>
    <property type="match status" value="1"/>
</dbReference>
<dbReference type="PROSITE" id="PS50893">
    <property type="entry name" value="ABC_TRANSPORTER_2"/>
    <property type="match status" value="1"/>
</dbReference>
<evidence type="ECO:0000256" key="3">
    <source>
        <dbReference type="ARBA" id="ARBA00022741"/>
    </source>
</evidence>
<dbReference type="InterPro" id="IPR017871">
    <property type="entry name" value="ABC_transporter-like_CS"/>
</dbReference>
<dbReference type="InterPro" id="IPR027417">
    <property type="entry name" value="P-loop_NTPase"/>
</dbReference>
<evidence type="ECO:0000256" key="2">
    <source>
        <dbReference type="ARBA" id="ARBA00022692"/>
    </source>
</evidence>
<dbReference type="CDD" id="cd18552">
    <property type="entry name" value="ABC_6TM_MsbA_like"/>
    <property type="match status" value="1"/>
</dbReference>
<feature type="transmembrane region" description="Helical" evidence="7">
    <location>
        <begin position="62"/>
        <end position="85"/>
    </location>
</feature>
<evidence type="ECO:0000313" key="11">
    <source>
        <dbReference type="Proteomes" id="UP000644507"/>
    </source>
</evidence>
<evidence type="ECO:0000256" key="4">
    <source>
        <dbReference type="ARBA" id="ARBA00022840"/>
    </source>
</evidence>
<evidence type="ECO:0000259" key="9">
    <source>
        <dbReference type="PROSITE" id="PS50929"/>
    </source>
</evidence>
<evidence type="ECO:0000256" key="6">
    <source>
        <dbReference type="ARBA" id="ARBA00023136"/>
    </source>
</evidence>
<proteinExistence type="predicted"/>
<feature type="transmembrane region" description="Helical" evidence="7">
    <location>
        <begin position="145"/>
        <end position="164"/>
    </location>
</feature>
<sequence length="562" mass="61677">MGKFVLGLIAAVVFGIATGAGLPLLSRTALPVIFQDEQGLKEVPPLFLAVIEWLFGGDQQRLVLASCLFIPFVFLLRGVGGYLSAYWMTEVGTRAIESFRKEIFDRLLSHPMSFFGKRASGDILSRVIADTGSLQSTVTQTGGDIIKQPIVLISTLATLVVVAIQKEGVFFALVGGITIPILVFPIRALGKKLKKRGADLQAKVGEMTGMASEVIQNPLEVRAYNLEERFSGIFGNLARDWRRFQLKLVRYTKFLSPLVEVVAAIGFAFSLYLGAKKDMSFEDFMLVATALFLAYDPVKRLGNLYGILEQAKASMARVKVILDAEDSLPEPENPKLPPAAKGEVEFRDVRFSYGDEEVLTGVNARIESGQTVALVGESGGGKTTFANMIPRFYEVSSGSVIIDGVDVRDYSKRELRNRIALVPQMPVLFRGTIYENILMGRPDASEEEVHEAARKAFASEFIEKQEQGYQTMVSERGGSLSGGQRQRIAIARAFLKDAPILIMDEATSALDAESEARVQEAVSHLAKGRTTIFITHRPSTMEQADRVLEFNKGLVTERSSNG</sequence>
<dbReference type="Gene3D" id="3.40.50.300">
    <property type="entry name" value="P-loop containing nucleotide triphosphate hydrolases"/>
    <property type="match status" value="1"/>
</dbReference>
<dbReference type="AlphaFoldDB" id="A0A918TZ61"/>
<feature type="transmembrane region" description="Helical" evidence="7">
    <location>
        <begin position="254"/>
        <end position="273"/>
    </location>
</feature>
<dbReference type="InterPro" id="IPR011527">
    <property type="entry name" value="ABC1_TM_dom"/>
</dbReference>
<comment type="subcellular location">
    <subcellularLocation>
        <location evidence="1">Cell membrane</location>
        <topology evidence="1">Multi-pass membrane protein</topology>
    </subcellularLocation>
</comment>
<dbReference type="Gene3D" id="1.20.1560.10">
    <property type="entry name" value="ABC transporter type 1, transmembrane domain"/>
    <property type="match status" value="1"/>
</dbReference>
<dbReference type="GO" id="GO:0005886">
    <property type="term" value="C:plasma membrane"/>
    <property type="evidence" value="ECO:0007669"/>
    <property type="project" value="UniProtKB-SubCell"/>
</dbReference>
<dbReference type="GO" id="GO:0005524">
    <property type="term" value="F:ATP binding"/>
    <property type="evidence" value="ECO:0007669"/>
    <property type="project" value="UniProtKB-KW"/>
</dbReference>
<evidence type="ECO:0000313" key="10">
    <source>
        <dbReference type="EMBL" id="GHC63434.1"/>
    </source>
</evidence>
<feature type="domain" description="ABC transmembrane type-1" evidence="9">
    <location>
        <begin position="6"/>
        <end position="310"/>
    </location>
</feature>
<protein>
    <submittedName>
        <fullName evidence="10">Lipid A export permease/ATP-binding protein MsbA</fullName>
    </submittedName>
</protein>
<evidence type="ECO:0000256" key="1">
    <source>
        <dbReference type="ARBA" id="ARBA00004651"/>
    </source>
</evidence>
<dbReference type="Proteomes" id="UP000644507">
    <property type="component" value="Unassembled WGS sequence"/>
</dbReference>
<feature type="transmembrane region" description="Helical" evidence="7">
    <location>
        <begin position="170"/>
        <end position="190"/>
    </location>
</feature>
<dbReference type="PANTHER" id="PTHR24221">
    <property type="entry name" value="ATP-BINDING CASSETTE SUB-FAMILY B"/>
    <property type="match status" value="1"/>
</dbReference>
<dbReference type="SUPFAM" id="SSF52540">
    <property type="entry name" value="P-loop containing nucleoside triphosphate hydrolases"/>
    <property type="match status" value="1"/>
</dbReference>
<organism evidence="10 11">
    <name type="scientific">Roseibacillus persicicus</name>
    <dbReference type="NCBI Taxonomy" id="454148"/>
    <lineage>
        <taxon>Bacteria</taxon>
        <taxon>Pseudomonadati</taxon>
        <taxon>Verrucomicrobiota</taxon>
        <taxon>Verrucomicrobiia</taxon>
        <taxon>Verrucomicrobiales</taxon>
        <taxon>Verrucomicrobiaceae</taxon>
        <taxon>Roseibacillus</taxon>
    </lineage>
</organism>
<dbReference type="PROSITE" id="PS00211">
    <property type="entry name" value="ABC_TRANSPORTER_1"/>
    <property type="match status" value="1"/>
</dbReference>
<dbReference type="PANTHER" id="PTHR24221:SF654">
    <property type="entry name" value="ATP-BINDING CASSETTE SUB-FAMILY B MEMBER 6"/>
    <property type="match status" value="1"/>
</dbReference>
<feature type="domain" description="ABC transporter" evidence="8">
    <location>
        <begin position="344"/>
        <end position="562"/>
    </location>
</feature>
<dbReference type="GO" id="GO:0034040">
    <property type="term" value="F:ATPase-coupled lipid transmembrane transporter activity"/>
    <property type="evidence" value="ECO:0007669"/>
    <property type="project" value="TreeGrafter"/>
</dbReference>
<dbReference type="PROSITE" id="PS50929">
    <property type="entry name" value="ABC_TM1F"/>
    <property type="match status" value="1"/>
</dbReference>
<dbReference type="InterPro" id="IPR036640">
    <property type="entry name" value="ABC1_TM_sf"/>
</dbReference>
<dbReference type="SUPFAM" id="SSF90123">
    <property type="entry name" value="ABC transporter transmembrane region"/>
    <property type="match status" value="1"/>
</dbReference>
<comment type="caution">
    <text evidence="10">The sequence shown here is derived from an EMBL/GenBank/DDBJ whole genome shotgun (WGS) entry which is preliminary data.</text>
</comment>
<evidence type="ECO:0000256" key="5">
    <source>
        <dbReference type="ARBA" id="ARBA00022989"/>
    </source>
</evidence>
<evidence type="ECO:0000256" key="7">
    <source>
        <dbReference type="SAM" id="Phobius"/>
    </source>
</evidence>
<keyword evidence="6 7" id="KW-0472">Membrane</keyword>
<keyword evidence="4" id="KW-0067">ATP-binding</keyword>
<dbReference type="InterPro" id="IPR003593">
    <property type="entry name" value="AAA+_ATPase"/>
</dbReference>
<dbReference type="GO" id="GO:0016887">
    <property type="term" value="F:ATP hydrolysis activity"/>
    <property type="evidence" value="ECO:0007669"/>
    <property type="project" value="InterPro"/>
</dbReference>
<dbReference type="FunFam" id="3.40.50.300:FF:000218">
    <property type="entry name" value="Multidrug ABC transporter ATP-binding protein"/>
    <property type="match status" value="1"/>
</dbReference>
<dbReference type="EMBL" id="BMXI01000016">
    <property type="protein sequence ID" value="GHC63434.1"/>
    <property type="molecule type" value="Genomic_DNA"/>
</dbReference>